<proteinExistence type="predicted"/>
<evidence type="ECO:0000313" key="2">
    <source>
        <dbReference type="Proteomes" id="UP000829398"/>
    </source>
</evidence>
<comment type="caution">
    <text evidence="1">The sequence shown here is derived from an EMBL/GenBank/DDBJ whole genome shotgun (WGS) entry which is preliminary data.</text>
</comment>
<sequence length="505" mass="56775">MKWVSASGLLGILGVAGFVLALKKDAKIGNLSGFSWLSEKENRLEKLCLVPGLQNLGNNCFLNVILQVMGECEEPDEDLPLTVALASLLEELCLVGETRLVLSPQKVMLAMELYIQNFNLTSQQDAEEAFLHLMSSLREEFLESYSPNESSLVDAFEAASCRILSLKRREVQSEQKRWRKHFFGPFDGILGSILTCQSCLSQISLDYQFFHSLPLSPMLDSGSTIFLTAEQLENYHCSHCWHIAAIKYLSITEANEMEIEELRRCSAQDSCNCRSRLHLETLPWSNKFSHTLKKLSISHCPQGHIAFPLILDLFPFVKSGVGINDLDESWQRGQAKVLNERPSSSLNHVNRKYDAKVLNSIYGLMGKNNHTKALGVDELGCTAHEKEFRGESILPPTQSGSNVRGTDIQMQPDDEVIGSSQLCQPNTYLYRLASVVEHFGRVGSGHYTVYRSVRVESHEENPNEHFETPLTHWFCISDSQVYSVSVNDVLAAEASLLFYERIIES</sequence>
<gene>
    <name evidence="1" type="ORF">KPL71_022034</name>
</gene>
<keyword evidence="1" id="KW-0378">Hydrolase</keyword>
<keyword evidence="2" id="KW-1185">Reference proteome</keyword>
<organism evidence="1 2">
    <name type="scientific">Citrus sinensis</name>
    <name type="common">Sweet orange</name>
    <name type="synonym">Citrus aurantium var. sinensis</name>
    <dbReference type="NCBI Taxonomy" id="2711"/>
    <lineage>
        <taxon>Eukaryota</taxon>
        <taxon>Viridiplantae</taxon>
        <taxon>Streptophyta</taxon>
        <taxon>Embryophyta</taxon>
        <taxon>Tracheophyta</taxon>
        <taxon>Spermatophyta</taxon>
        <taxon>Magnoliopsida</taxon>
        <taxon>eudicotyledons</taxon>
        <taxon>Gunneridae</taxon>
        <taxon>Pentapetalae</taxon>
        <taxon>rosids</taxon>
        <taxon>malvids</taxon>
        <taxon>Sapindales</taxon>
        <taxon>Rutaceae</taxon>
        <taxon>Aurantioideae</taxon>
        <taxon>Citrus</taxon>
    </lineage>
</organism>
<accession>A0ACB8JKJ8</accession>
<dbReference type="EMBL" id="CM039176">
    <property type="protein sequence ID" value="KAH9717960.1"/>
    <property type="molecule type" value="Genomic_DNA"/>
</dbReference>
<protein>
    <submittedName>
        <fullName evidence="1">Ubiquitin carboxyl-terminal hydrolase 27</fullName>
    </submittedName>
</protein>
<dbReference type="Proteomes" id="UP000829398">
    <property type="component" value="Chromosome 7"/>
</dbReference>
<name>A0ACB8JKJ8_CITSI</name>
<reference evidence="2" key="1">
    <citation type="journal article" date="2023" name="Hortic. Res.">
        <title>A chromosome-level phased genome enabling allele-level studies in sweet orange: a case study on citrus Huanglongbing tolerance.</title>
        <authorList>
            <person name="Wu B."/>
            <person name="Yu Q."/>
            <person name="Deng Z."/>
            <person name="Duan Y."/>
            <person name="Luo F."/>
            <person name="Gmitter F. Jr."/>
        </authorList>
    </citation>
    <scope>NUCLEOTIDE SEQUENCE [LARGE SCALE GENOMIC DNA]</scope>
    <source>
        <strain evidence="2">cv. Valencia</strain>
    </source>
</reference>
<evidence type="ECO:0000313" key="1">
    <source>
        <dbReference type="EMBL" id="KAH9717960.1"/>
    </source>
</evidence>